<evidence type="ECO:0000256" key="4">
    <source>
        <dbReference type="ARBA" id="ARBA00022989"/>
    </source>
</evidence>
<feature type="compositionally biased region" description="Low complexity" evidence="10">
    <location>
        <begin position="107"/>
        <end position="116"/>
    </location>
</feature>
<comment type="similarity">
    <text evidence="8">Belongs to the MTC6 family.</text>
</comment>
<feature type="region of interest" description="Disordered" evidence="10">
    <location>
        <begin position="100"/>
        <end position="121"/>
    </location>
</feature>
<dbReference type="InterPro" id="IPR016187">
    <property type="entry name" value="CTDL_fold"/>
</dbReference>
<evidence type="ECO:0000313" key="13">
    <source>
        <dbReference type="EMBL" id="PGH23498.1"/>
    </source>
</evidence>
<dbReference type="AlphaFoldDB" id="A0A2B7YRJ3"/>
<accession>A0A2B7YRJ3</accession>
<reference evidence="13 14" key="1">
    <citation type="submission" date="2017-10" db="EMBL/GenBank/DDBJ databases">
        <title>Comparative genomics in systemic dimorphic fungi from Ajellomycetaceae.</title>
        <authorList>
            <person name="Munoz J.F."/>
            <person name="Mcewen J.G."/>
            <person name="Clay O.K."/>
            <person name="Cuomo C.A."/>
        </authorList>
    </citation>
    <scope>NUCLEOTIDE SEQUENCE [LARGE SCALE GENOMIC DNA]</scope>
    <source>
        <strain evidence="13 14">UAMH7299</strain>
    </source>
</reference>
<evidence type="ECO:0000256" key="1">
    <source>
        <dbReference type="ARBA" id="ARBA00004479"/>
    </source>
</evidence>
<keyword evidence="14" id="KW-1185">Reference proteome</keyword>
<dbReference type="InterPro" id="IPR051008">
    <property type="entry name" value="Telomere_Capping_Maintenance"/>
</dbReference>
<dbReference type="PANTHER" id="PTHR35518:SF2">
    <property type="entry name" value="MAINTENANCE OF TELOMERE CAPPING PROTEIN 6"/>
    <property type="match status" value="1"/>
</dbReference>
<feature type="domain" description="MTC6 partial TIM-barrel" evidence="12">
    <location>
        <begin position="21"/>
        <end position="399"/>
    </location>
</feature>
<evidence type="ECO:0000256" key="6">
    <source>
        <dbReference type="ARBA" id="ARBA00023180"/>
    </source>
</evidence>
<dbReference type="STRING" id="1447883.A0A2B7YRJ3"/>
<dbReference type="GO" id="GO:0016020">
    <property type="term" value="C:membrane"/>
    <property type="evidence" value="ECO:0007669"/>
    <property type="project" value="UniProtKB-SubCell"/>
</dbReference>
<feature type="transmembrane region" description="Helical" evidence="11">
    <location>
        <begin position="553"/>
        <end position="573"/>
    </location>
</feature>
<comment type="subcellular location">
    <subcellularLocation>
        <location evidence="1">Membrane</location>
        <topology evidence="1">Single-pass type I membrane protein</topology>
    </subcellularLocation>
</comment>
<keyword evidence="3" id="KW-0732">Signal</keyword>
<keyword evidence="6" id="KW-0325">Glycoprotein</keyword>
<dbReference type="Pfam" id="PF25506">
    <property type="entry name" value="TIM-barrel_MTC6"/>
    <property type="match status" value="1"/>
</dbReference>
<name>A0A2B7YRJ3_POLH7</name>
<evidence type="ECO:0000256" key="5">
    <source>
        <dbReference type="ARBA" id="ARBA00023136"/>
    </source>
</evidence>
<evidence type="ECO:0000259" key="12">
    <source>
        <dbReference type="Pfam" id="PF25506"/>
    </source>
</evidence>
<comment type="function">
    <text evidence="7">May be involved in telomere capping.</text>
</comment>
<evidence type="ECO:0000256" key="8">
    <source>
        <dbReference type="ARBA" id="ARBA00038159"/>
    </source>
</evidence>
<evidence type="ECO:0000313" key="14">
    <source>
        <dbReference type="Proteomes" id="UP000224634"/>
    </source>
</evidence>
<evidence type="ECO:0000256" key="11">
    <source>
        <dbReference type="SAM" id="Phobius"/>
    </source>
</evidence>
<dbReference type="EMBL" id="PDNA01000023">
    <property type="protein sequence ID" value="PGH23498.1"/>
    <property type="molecule type" value="Genomic_DNA"/>
</dbReference>
<evidence type="ECO:0000256" key="10">
    <source>
        <dbReference type="SAM" id="MobiDB-lite"/>
    </source>
</evidence>
<dbReference type="Proteomes" id="UP000224634">
    <property type="component" value="Unassembled WGS sequence"/>
</dbReference>
<sequence length="598" mass="65992">MFSNYTPNHNSVLDPPWTFVQLSQRDVSLQIPINYLTHPGISISTACFGHKVYAEDAAEQCISNLIAAGYRRLVADLYWSAERRRWTFCPVNIPVQSAHTKTSRSEIPPSDDIPSPGLSGTHIVERADNNSDDGGPALQQLGPYSCEESLDLSTLVGILLDYFQETEDTLSAHLVYLLFNLHATKTSGSDDHPQAVTGTNLPGPNDLIGHHFSQTVRNFMYTPPELDDERSNLNKSWFSVAREDRPIAEYFTMKGSPGQIKTTPDGWPCEKYVEIIRGKRLLLGWGAADPQMSSYNFSGDDNIVFKEGALAHSITFDTPFTSGGDGTEESGCLFNPNTTNVFDINGSWAVSDLYIDNSTLELAAVSDEMAGCGISPLINATLYNVTADVDVNPYLNFSLSTAWSWADGEPHNSSNPGGSGSGTPFRCALMDLSQVGHWRAADCSSEFYAACRVRNNPYQWTLSSERVSYPSAPESCPDNSSFSVPRTGLENTYLFIHLLTQPNDTLDASSDDESRRNVWIDFNSLDVPTCWVTHGPDAQCPYEAEGGFRRRTVLVPIIAAIIVLIITALTLFVKCNANRRNSRRTRVIEGWEYEGVPS</sequence>
<keyword evidence="5 11" id="KW-0472">Membrane</keyword>
<evidence type="ECO:0000256" key="3">
    <source>
        <dbReference type="ARBA" id="ARBA00022729"/>
    </source>
</evidence>
<comment type="caution">
    <text evidence="13">The sequence shown here is derived from an EMBL/GenBank/DDBJ whole genome shotgun (WGS) entry which is preliminary data.</text>
</comment>
<dbReference type="InterPro" id="IPR057530">
    <property type="entry name" value="TIM-barrel_MTC6"/>
</dbReference>
<dbReference type="OrthoDB" id="5573651at2759"/>
<evidence type="ECO:0000256" key="9">
    <source>
        <dbReference type="ARBA" id="ARBA00039865"/>
    </source>
</evidence>
<organism evidence="13 14">
    <name type="scientific">Polytolypa hystricis (strain UAMH7299)</name>
    <dbReference type="NCBI Taxonomy" id="1447883"/>
    <lineage>
        <taxon>Eukaryota</taxon>
        <taxon>Fungi</taxon>
        <taxon>Dikarya</taxon>
        <taxon>Ascomycota</taxon>
        <taxon>Pezizomycotina</taxon>
        <taxon>Eurotiomycetes</taxon>
        <taxon>Eurotiomycetidae</taxon>
        <taxon>Onygenales</taxon>
        <taxon>Onygenales incertae sedis</taxon>
        <taxon>Polytolypa</taxon>
    </lineage>
</organism>
<keyword evidence="2 11" id="KW-0812">Transmembrane</keyword>
<evidence type="ECO:0000256" key="7">
    <source>
        <dbReference type="ARBA" id="ARBA00037703"/>
    </source>
</evidence>
<evidence type="ECO:0000256" key="2">
    <source>
        <dbReference type="ARBA" id="ARBA00022692"/>
    </source>
</evidence>
<protein>
    <recommendedName>
        <fullName evidence="9">Maintenance of telomere capping protein 6</fullName>
    </recommendedName>
</protein>
<dbReference type="SUPFAM" id="SSF56436">
    <property type="entry name" value="C-type lectin-like"/>
    <property type="match status" value="1"/>
</dbReference>
<keyword evidence="4 11" id="KW-1133">Transmembrane helix</keyword>
<gene>
    <name evidence="13" type="ORF">AJ80_02452</name>
</gene>
<proteinExistence type="inferred from homology"/>
<dbReference type="PANTHER" id="PTHR35518">
    <property type="entry name" value="MAINTENANCE OF TELOMOERE CAPPING"/>
    <property type="match status" value="1"/>
</dbReference>